<evidence type="ECO:0000313" key="11">
    <source>
        <dbReference type="Proteomes" id="UP000238730"/>
    </source>
</evidence>
<evidence type="ECO:0000256" key="3">
    <source>
        <dbReference type="ARBA" id="ARBA00005349"/>
    </source>
</evidence>
<reference evidence="10 11" key="1">
    <citation type="submission" date="2016-12" db="EMBL/GenBank/DDBJ databases">
        <title>Diversity of luminous bacteria.</title>
        <authorList>
            <person name="Yoshizawa S."/>
            <person name="Kogure K."/>
        </authorList>
    </citation>
    <scope>NUCLEOTIDE SEQUENCE [LARGE SCALE GENOMIC DNA]</scope>
    <source>
        <strain evidence="10 11">LC1-200</strain>
    </source>
</reference>
<dbReference type="Pfam" id="PF01494">
    <property type="entry name" value="FAD_binding_3"/>
    <property type="match status" value="1"/>
</dbReference>
<dbReference type="PANTHER" id="PTHR43876">
    <property type="entry name" value="UBIQUINONE BIOSYNTHESIS MONOOXYGENASE COQ6, MITOCHONDRIAL"/>
    <property type="match status" value="1"/>
</dbReference>
<gene>
    <name evidence="10" type="ORF">BTO08_10885</name>
</gene>
<dbReference type="InterPro" id="IPR002938">
    <property type="entry name" value="FAD-bd"/>
</dbReference>
<dbReference type="SUPFAM" id="SSF51905">
    <property type="entry name" value="FAD/NAD(P)-binding domain"/>
    <property type="match status" value="1"/>
</dbReference>
<dbReference type="FunFam" id="3.50.50.60:FF:000021">
    <property type="entry name" value="Ubiquinone biosynthesis monooxygenase COQ6"/>
    <property type="match status" value="1"/>
</dbReference>
<dbReference type="Gene3D" id="3.50.50.60">
    <property type="entry name" value="FAD/NAD(P)-binding domain"/>
    <property type="match status" value="2"/>
</dbReference>
<evidence type="ECO:0000256" key="5">
    <source>
        <dbReference type="ARBA" id="ARBA00022827"/>
    </source>
</evidence>
<evidence type="ECO:0000259" key="9">
    <source>
        <dbReference type="Pfam" id="PF01494"/>
    </source>
</evidence>
<dbReference type="OrthoDB" id="9769565at2"/>
<dbReference type="PROSITE" id="PS01304">
    <property type="entry name" value="UBIH"/>
    <property type="match status" value="1"/>
</dbReference>
<dbReference type="GO" id="GO:0071949">
    <property type="term" value="F:FAD binding"/>
    <property type="evidence" value="ECO:0007669"/>
    <property type="project" value="InterPro"/>
</dbReference>
<comment type="subunit">
    <text evidence="8">Component of the Ubi complex metabolon, which regroups five ubiquinone biosynthesis proteins (UbiE, UbiF, UbiG, UbiH and UbiI) and two accessory factors (UbiK and the lipid-binding protein UbiJ).</text>
</comment>
<name>A0A2S7W0H0_PHOAN</name>
<dbReference type="InterPro" id="IPR018168">
    <property type="entry name" value="Ubi_Hdrlase_CS"/>
</dbReference>
<dbReference type="GO" id="GO:0110142">
    <property type="term" value="C:ubiquinone biosynthesis complex"/>
    <property type="evidence" value="ECO:0007669"/>
    <property type="project" value="UniProtKB-ARBA"/>
</dbReference>
<dbReference type="InterPro" id="IPR036188">
    <property type="entry name" value="FAD/NAD-bd_sf"/>
</dbReference>
<keyword evidence="7" id="KW-0503">Monooxygenase</keyword>
<evidence type="ECO:0000256" key="8">
    <source>
        <dbReference type="ARBA" id="ARBA00065734"/>
    </source>
</evidence>
<dbReference type="InterPro" id="IPR010971">
    <property type="entry name" value="UbiH/COQ6"/>
</dbReference>
<comment type="pathway">
    <text evidence="2">Cofactor biosynthesis; ubiquinone biosynthesis.</text>
</comment>
<dbReference type="FunFam" id="3.50.50.60:FF:000123">
    <property type="entry name" value="2-octaprenyl-6-methoxyphenyl hydroxylase"/>
    <property type="match status" value="1"/>
</dbReference>
<evidence type="ECO:0000256" key="1">
    <source>
        <dbReference type="ARBA" id="ARBA00001974"/>
    </source>
</evidence>
<dbReference type="InterPro" id="IPR011295">
    <property type="entry name" value="UbiH"/>
</dbReference>
<protein>
    <submittedName>
        <fullName evidence="10">2-octaprenyl-6-methoxyphenyl hydroxylase</fullName>
    </submittedName>
</protein>
<dbReference type="GO" id="GO:0006744">
    <property type="term" value="P:ubiquinone biosynthetic process"/>
    <property type="evidence" value="ECO:0007669"/>
    <property type="project" value="UniProtKB-UniPathway"/>
</dbReference>
<dbReference type="GO" id="GO:0008681">
    <property type="term" value="F:2-octaprenyl-6-methoxyphenol hydroxylase activity"/>
    <property type="evidence" value="ECO:0007669"/>
    <property type="project" value="InterPro"/>
</dbReference>
<feature type="domain" description="FAD-binding" evidence="9">
    <location>
        <begin position="4"/>
        <end position="341"/>
    </location>
</feature>
<accession>A0A2S7W0H0</accession>
<evidence type="ECO:0000256" key="4">
    <source>
        <dbReference type="ARBA" id="ARBA00022630"/>
    </source>
</evidence>
<dbReference type="PRINTS" id="PR00420">
    <property type="entry name" value="RNGMNOXGNASE"/>
</dbReference>
<dbReference type="InterPro" id="IPR051205">
    <property type="entry name" value="UbiH/COQ6_monooxygenase"/>
</dbReference>
<evidence type="ECO:0000256" key="2">
    <source>
        <dbReference type="ARBA" id="ARBA00004749"/>
    </source>
</evidence>
<keyword evidence="5" id="KW-0274">FAD</keyword>
<evidence type="ECO:0000313" key="10">
    <source>
        <dbReference type="EMBL" id="PQJ67849.1"/>
    </source>
</evidence>
<dbReference type="AlphaFoldDB" id="A0A2S7W0H0"/>
<dbReference type="RefSeq" id="WP_105060944.1">
    <property type="nucleotide sequence ID" value="NZ_MSCJ01000001.1"/>
</dbReference>
<dbReference type="NCBIfam" id="TIGR01988">
    <property type="entry name" value="Ubi-OHases"/>
    <property type="match status" value="1"/>
</dbReference>
<dbReference type="EMBL" id="MSCJ01000001">
    <property type="protein sequence ID" value="PQJ67849.1"/>
    <property type="molecule type" value="Genomic_DNA"/>
</dbReference>
<keyword evidence="6" id="KW-0560">Oxidoreductase</keyword>
<comment type="cofactor">
    <cofactor evidence="1">
        <name>FAD</name>
        <dbReference type="ChEBI" id="CHEBI:57692"/>
    </cofactor>
</comment>
<sequence length="395" mass="43282">MKHYDVVIAGGAMAGASLAIALDVLSRHSLRIAVVEAVMPEFDTHPGYDARSIALSYGTTRLLDNIGMWSALLDVATPINDIHVSDRGHAGMVRISSQEQAVDALGYVVELADVGEVFHHKLQQLVNVDLYCPASVKQIERSVDHATIELDNGERIQASLLVAADGAISHCCQLVKLGRSDYDFEQTAIIANITTSEPHYNQAFERFTEHGPVALLPMSQGRSSLVWCVPPEQQQVIMDLSDAEFLAKLQHAFGWRLGALTQTGKRSCYPLLLRQSNSLVSHRFAVIGNAAQTLHPIAGQGFNLGIRDVMTLAEEIVSGRQQGNDIGLPEVLGRYRERRMPDRQNTIMMTTGLVNLFANDNRLLTAGRNVGLATMNLSNTLKAPLLRRAMGQVER</sequence>
<dbReference type="NCBIfam" id="NF004356">
    <property type="entry name" value="PRK05732.1"/>
    <property type="match status" value="1"/>
</dbReference>
<dbReference type="PANTHER" id="PTHR43876:SF8">
    <property type="entry name" value="2-OCTAPRENYL-6-METHOXYPHENOL HYDROXYLASE"/>
    <property type="match status" value="1"/>
</dbReference>
<dbReference type="NCBIfam" id="TIGR01984">
    <property type="entry name" value="UbiH"/>
    <property type="match status" value="1"/>
</dbReference>
<evidence type="ECO:0000256" key="6">
    <source>
        <dbReference type="ARBA" id="ARBA00023002"/>
    </source>
</evidence>
<organism evidence="10 11">
    <name type="scientific">Photobacterium angustum</name>
    <dbReference type="NCBI Taxonomy" id="661"/>
    <lineage>
        <taxon>Bacteria</taxon>
        <taxon>Pseudomonadati</taxon>
        <taxon>Pseudomonadota</taxon>
        <taxon>Gammaproteobacteria</taxon>
        <taxon>Vibrionales</taxon>
        <taxon>Vibrionaceae</taxon>
        <taxon>Photobacterium</taxon>
    </lineage>
</organism>
<comment type="similarity">
    <text evidence="3">Belongs to the UbiH/COQ6 family.</text>
</comment>
<dbReference type="UniPathway" id="UPA00232"/>
<keyword evidence="4" id="KW-0285">Flavoprotein</keyword>
<proteinExistence type="inferred from homology"/>
<comment type="caution">
    <text evidence="10">The sequence shown here is derived from an EMBL/GenBank/DDBJ whole genome shotgun (WGS) entry which is preliminary data.</text>
</comment>
<evidence type="ECO:0000256" key="7">
    <source>
        <dbReference type="ARBA" id="ARBA00023033"/>
    </source>
</evidence>
<dbReference type="Proteomes" id="UP000238730">
    <property type="component" value="Unassembled WGS sequence"/>
</dbReference>